<organism evidence="2 3">
    <name type="scientific">Thalassiosira oceanica</name>
    <name type="common">Marine diatom</name>
    <dbReference type="NCBI Taxonomy" id="159749"/>
    <lineage>
        <taxon>Eukaryota</taxon>
        <taxon>Sar</taxon>
        <taxon>Stramenopiles</taxon>
        <taxon>Ochrophyta</taxon>
        <taxon>Bacillariophyta</taxon>
        <taxon>Coscinodiscophyceae</taxon>
        <taxon>Thalassiosirophycidae</taxon>
        <taxon>Thalassiosirales</taxon>
        <taxon>Thalassiosiraceae</taxon>
        <taxon>Thalassiosira</taxon>
    </lineage>
</organism>
<evidence type="ECO:0000313" key="3">
    <source>
        <dbReference type="Proteomes" id="UP000266841"/>
    </source>
</evidence>
<reference evidence="2 3" key="1">
    <citation type="journal article" date="2012" name="Genome Biol.">
        <title>Genome and low-iron response of an oceanic diatom adapted to chronic iron limitation.</title>
        <authorList>
            <person name="Lommer M."/>
            <person name="Specht M."/>
            <person name="Roy A.S."/>
            <person name="Kraemer L."/>
            <person name="Andreson R."/>
            <person name="Gutowska M.A."/>
            <person name="Wolf J."/>
            <person name="Bergner S.V."/>
            <person name="Schilhabel M.B."/>
            <person name="Klostermeier U.C."/>
            <person name="Beiko R.G."/>
            <person name="Rosenstiel P."/>
            <person name="Hippler M."/>
            <person name="Laroche J."/>
        </authorList>
    </citation>
    <scope>NUCLEOTIDE SEQUENCE [LARGE SCALE GENOMIC DNA]</scope>
    <source>
        <strain evidence="2 3">CCMP1005</strain>
    </source>
</reference>
<feature type="non-terminal residue" evidence="2">
    <location>
        <position position="195"/>
    </location>
</feature>
<dbReference type="EMBL" id="AGNL01006575">
    <property type="protein sequence ID" value="EJK71937.1"/>
    <property type="molecule type" value="Genomic_DNA"/>
</dbReference>
<evidence type="ECO:0000256" key="1">
    <source>
        <dbReference type="SAM" id="MobiDB-lite"/>
    </source>
</evidence>
<name>K0TLK6_THAOC</name>
<proteinExistence type="predicted"/>
<keyword evidence="3" id="KW-1185">Reference proteome</keyword>
<evidence type="ECO:0000313" key="2">
    <source>
        <dbReference type="EMBL" id="EJK71937.1"/>
    </source>
</evidence>
<feature type="region of interest" description="Disordered" evidence="1">
    <location>
        <begin position="34"/>
        <end position="55"/>
    </location>
</feature>
<accession>K0TLK6</accession>
<sequence length="195" mass="21742">MPRVHGLQTQRKGKIRNRTGVGPVIIKPQSKELLNIEPGPQPSSGLASSRSAHRDSVHHLEQYVDTICKDVRNPIEQSTTEKVRRAAEWLRNLVSDPAAAELSNETDDETEKEIAHKNVLRALHESEDADDPGCPSDELQLTNSELLSQRSRSSTLKVSLKDVLNSNFHRNGMRPNIVAEQQFEVITTLSLEAVL</sequence>
<dbReference type="AlphaFoldDB" id="K0TLK6"/>
<gene>
    <name evidence="2" type="ORF">THAOC_06578</name>
</gene>
<comment type="caution">
    <text evidence="2">The sequence shown here is derived from an EMBL/GenBank/DDBJ whole genome shotgun (WGS) entry which is preliminary data.</text>
</comment>
<protein>
    <submittedName>
        <fullName evidence="2">Uncharacterized protein</fullName>
    </submittedName>
</protein>
<dbReference type="Proteomes" id="UP000266841">
    <property type="component" value="Unassembled WGS sequence"/>
</dbReference>